<name>I2FNG6_USTHO</name>
<sequence>MHSPMQINFVTAYLNGELTDVNIYLVLPPGFEDQYTQTPQSVCHLKKALYRLKQSGLEWFVKLDKSLHQMGFKQLGWNIAVYKMESDVTAVYVDNIIIVGQDSEVDAIIDLIQSCFKITGGDNAQ</sequence>
<evidence type="ECO:0000259" key="1">
    <source>
        <dbReference type="Pfam" id="PF07727"/>
    </source>
</evidence>
<dbReference type="InterPro" id="IPR013103">
    <property type="entry name" value="RVT_2"/>
</dbReference>
<reference evidence="2 3" key="1">
    <citation type="journal article" date="2012" name="Plant Cell">
        <title>Genome comparison of barley and maize smut fungi reveals targeted loss of RNA silencing components and species-specific presence of transposable elements.</title>
        <authorList>
            <person name="Laurie J.D."/>
            <person name="Ali S."/>
            <person name="Linning R."/>
            <person name="Mannhaupt G."/>
            <person name="Wong P."/>
            <person name="Gueldener U."/>
            <person name="Muensterkoetter M."/>
            <person name="Moore R."/>
            <person name="Kahmann R."/>
            <person name="Bakkeren G."/>
            <person name="Schirawski J."/>
        </authorList>
    </citation>
    <scope>NUCLEOTIDE SEQUENCE [LARGE SCALE GENOMIC DNA]</scope>
    <source>
        <strain evidence="3">Uh4875-4</strain>
    </source>
</reference>
<dbReference type="STRING" id="1128400.I2FNG6"/>
<dbReference type="eggNOG" id="KOG0017">
    <property type="taxonomic scope" value="Eukaryota"/>
</dbReference>
<dbReference type="AlphaFoldDB" id="I2FNG6"/>
<dbReference type="Pfam" id="PF07727">
    <property type="entry name" value="RVT_2"/>
    <property type="match status" value="1"/>
</dbReference>
<dbReference type="EMBL" id="CAGI01000134">
    <property type="protein sequence ID" value="CCF48459.1"/>
    <property type="molecule type" value="Genomic_DNA"/>
</dbReference>
<dbReference type="HOGENOM" id="CLU_1994313_0_0_1"/>
<accession>I2FNG6</accession>
<evidence type="ECO:0000313" key="2">
    <source>
        <dbReference type="EMBL" id="CCF48459.1"/>
    </source>
</evidence>
<proteinExistence type="predicted"/>
<dbReference type="Proteomes" id="UP000006174">
    <property type="component" value="Unassembled WGS sequence"/>
</dbReference>
<evidence type="ECO:0000313" key="3">
    <source>
        <dbReference type="Proteomes" id="UP000006174"/>
    </source>
</evidence>
<dbReference type="OrthoDB" id="5022336at2759"/>
<comment type="caution">
    <text evidence="2">The sequence shown here is derived from an EMBL/GenBank/DDBJ whole genome shotgun (WGS) entry which is preliminary data.</text>
</comment>
<feature type="domain" description="Reverse transcriptase Ty1/copia-type" evidence="1">
    <location>
        <begin position="6"/>
        <end position="109"/>
    </location>
</feature>
<keyword evidence="3" id="KW-1185">Reference proteome</keyword>
<organism evidence="2 3">
    <name type="scientific">Ustilago hordei</name>
    <name type="common">Barley covered smut fungus</name>
    <dbReference type="NCBI Taxonomy" id="120017"/>
    <lineage>
        <taxon>Eukaryota</taxon>
        <taxon>Fungi</taxon>
        <taxon>Dikarya</taxon>
        <taxon>Basidiomycota</taxon>
        <taxon>Ustilaginomycotina</taxon>
        <taxon>Ustilaginomycetes</taxon>
        <taxon>Ustilaginales</taxon>
        <taxon>Ustilaginaceae</taxon>
        <taxon>Ustilago</taxon>
    </lineage>
</organism>
<gene>
    <name evidence="2" type="ORF">UHOR_13168</name>
</gene>
<protein>
    <submittedName>
        <fullName evidence="2">Related to retrotransposon HobS hobase</fullName>
    </submittedName>
</protein>